<sequence length="385" mass="42597">MQGETVVLIVGAGPAGLATSACLNVMEIPNIVLEMEEGCASLWKERSYDRLRLHLAKEFCQLPHMSFPSDAPTFVSKSGFIQYLDDYVSHFKIHPFYNRLVQLASFDSCSHKWLVLAKNKFSGVIEEYVSKFLVVATGENSKGFVPTIPGLSSFDGVVMHSSQYQNGMNFEHKDVLVVGCGNSGMEIAYDLSNYDANASVVVRNTVHVLTKKTVQLGMNLLKFFPCGIVDKIALLLAKLEFGDLSVYGLQRPAKGPFYLKMTTGRSPVLDVGTIRKIKLGEIKVFPSVKMIDGDHIKFLNGKIKKIDAIIFATGYKSTVKNWLKEDDSLFNEDGMPKKMRPNHWKGDNGLYCVGFSSNGLFGISNDAKNITKDIVSCLSYGQLVS</sequence>
<evidence type="ECO:0000313" key="1">
    <source>
        <dbReference type="EMBL" id="KAI5669740.1"/>
    </source>
</evidence>
<gene>
    <name evidence="1" type="ORF">M9H77_19593</name>
</gene>
<comment type="caution">
    <text evidence="1">The sequence shown here is derived from an EMBL/GenBank/DDBJ whole genome shotgun (WGS) entry which is preliminary data.</text>
</comment>
<accession>A0ACC0BAQ3</accession>
<protein>
    <submittedName>
        <fullName evidence="1">Uncharacterized protein</fullName>
    </submittedName>
</protein>
<evidence type="ECO:0000313" key="2">
    <source>
        <dbReference type="Proteomes" id="UP001060085"/>
    </source>
</evidence>
<dbReference type="EMBL" id="CM044704">
    <property type="protein sequence ID" value="KAI5669740.1"/>
    <property type="molecule type" value="Genomic_DNA"/>
</dbReference>
<proteinExistence type="predicted"/>
<organism evidence="1 2">
    <name type="scientific">Catharanthus roseus</name>
    <name type="common">Madagascar periwinkle</name>
    <name type="synonym">Vinca rosea</name>
    <dbReference type="NCBI Taxonomy" id="4058"/>
    <lineage>
        <taxon>Eukaryota</taxon>
        <taxon>Viridiplantae</taxon>
        <taxon>Streptophyta</taxon>
        <taxon>Embryophyta</taxon>
        <taxon>Tracheophyta</taxon>
        <taxon>Spermatophyta</taxon>
        <taxon>Magnoliopsida</taxon>
        <taxon>eudicotyledons</taxon>
        <taxon>Gunneridae</taxon>
        <taxon>Pentapetalae</taxon>
        <taxon>asterids</taxon>
        <taxon>lamiids</taxon>
        <taxon>Gentianales</taxon>
        <taxon>Apocynaceae</taxon>
        <taxon>Rauvolfioideae</taxon>
        <taxon>Vinceae</taxon>
        <taxon>Catharanthinae</taxon>
        <taxon>Catharanthus</taxon>
    </lineage>
</organism>
<reference evidence="2" key="1">
    <citation type="journal article" date="2023" name="Nat. Plants">
        <title>Single-cell RNA sequencing provides a high-resolution roadmap for understanding the multicellular compartmentation of specialized metabolism.</title>
        <authorList>
            <person name="Sun S."/>
            <person name="Shen X."/>
            <person name="Li Y."/>
            <person name="Li Y."/>
            <person name="Wang S."/>
            <person name="Li R."/>
            <person name="Zhang H."/>
            <person name="Shen G."/>
            <person name="Guo B."/>
            <person name="Wei J."/>
            <person name="Xu J."/>
            <person name="St-Pierre B."/>
            <person name="Chen S."/>
            <person name="Sun C."/>
        </authorList>
    </citation>
    <scope>NUCLEOTIDE SEQUENCE [LARGE SCALE GENOMIC DNA]</scope>
</reference>
<name>A0ACC0BAQ3_CATRO</name>
<keyword evidence="2" id="KW-1185">Reference proteome</keyword>
<dbReference type="Proteomes" id="UP001060085">
    <property type="component" value="Linkage Group LG04"/>
</dbReference>